<evidence type="ECO:0000313" key="1">
    <source>
        <dbReference type="EMBL" id="RCI69248.1"/>
    </source>
</evidence>
<dbReference type="GO" id="GO:0016740">
    <property type="term" value="F:transferase activity"/>
    <property type="evidence" value="ECO:0007669"/>
    <property type="project" value="UniProtKB-KW"/>
</dbReference>
<dbReference type="Proteomes" id="UP000253594">
    <property type="component" value="Unassembled WGS sequence"/>
</dbReference>
<protein>
    <submittedName>
        <fullName evidence="1">Alginate O-acetyltransferase</fullName>
    </submittedName>
</protein>
<accession>A0A367LW10</accession>
<keyword evidence="1" id="KW-0808">Transferase</keyword>
<evidence type="ECO:0000313" key="2">
    <source>
        <dbReference type="Proteomes" id="UP000253594"/>
    </source>
</evidence>
<name>A0A367LW10_PSEAI</name>
<proteinExistence type="predicted"/>
<comment type="caution">
    <text evidence="1">The sequence shown here is derived from an EMBL/GenBank/DDBJ whole genome shotgun (WGS) entry which is preliminary data.</text>
</comment>
<dbReference type="AlphaFoldDB" id="A0A367LW10"/>
<reference evidence="1 2" key="1">
    <citation type="submission" date="2018-07" db="EMBL/GenBank/DDBJ databases">
        <title>Mechanisms of high-level aminoglycoside resistance among Gram-negative pathogens in Brazil.</title>
        <authorList>
            <person name="Ballaben A.S."/>
            <person name="Darini A.L.C."/>
            <person name="Doi Y."/>
        </authorList>
    </citation>
    <scope>NUCLEOTIDE SEQUENCE [LARGE SCALE GENOMIC DNA]</scope>
    <source>
        <strain evidence="1 2">B2-305</strain>
    </source>
</reference>
<organism evidence="1 2">
    <name type="scientific">Pseudomonas aeruginosa</name>
    <dbReference type="NCBI Taxonomy" id="287"/>
    <lineage>
        <taxon>Bacteria</taxon>
        <taxon>Pseudomonadati</taxon>
        <taxon>Pseudomonadota</taxon>
        <taxon>Gammaproteobacteria</taxon>
        <taxon>Pseudomonadales</taxon>
        <taxon>Pseudomonadaceae</taxon>
        <taxon>Pseudomonas</taxon>
    </lineage>
</organism>
<sequence>LALFDGSKKVSDLKPVTLARGEVVCLYVTGSGGKLAPVWVKRPVKAD</sequence>
<gene>
    <name evidence="1" type="ORF">DT376_40965</name>
</gene>
<feature type="non-terminal residue" evidence="1">
    <location>
        <position position="1"/>
    </location>
</feature>
<dbReference type="EMBL" id="QORE01003271">
    <property type="protein sequence ID" value="RCI69248.1"/>
    <property type="molecule type" value="Genomic_DNA"/>
</dbReference>